<organism evidence="1 2">
    <name type="scientific">Sphingobium baderi</name>
    <dbReference type="NCBI Taxonomy" id="1332080"/>
    <lineage>
        <taxon>Bacteria</taxon>
        <taxon>Pseudomonadati</taxon>
        <taxon>Pseudomonadota</taxon>
        <taxon>Alphaproteobacteria</taxon>
        <taxon>Sphingomonadales</taxon>
        <taxon>Sphingomonadaceae</taxon>
        <taxon>Sphingobium</taxon>
    </lineage>
</organism>
<dbReference type="Proteomes" id="UP000056968">
    <property type="component" value="Chromosome"/>
</dbReference>
<proteinExistence type="predicted"/>
<name>A0A0S3EZB7_9SPHN</name>
<dbReference type="RefSeq" id="WP_062064722.1">
    <property type="nucleotide sequence ID" value="NZ_CP013264.1"/>
</dbReference>
<dbReference type="EMBL" id="CP013264">
    <property type="protein sequence ID" value="ALR20781.1"/>
    <property type="molecule type" value="Genomic_DNA"/>
</dbReference>
<reference evidence="1 2" key="1">
    <citation type="submission" date="2015-11" db="EMBL/GenBank/DDBJ databases">
        <title>A Two-component Flavoprotein Monooxygenase System MeaXY Responsible for para-Hydroxylation of 2-Methyl-6-ethylaniline and 2,6-Diethylaniline in Sphingobium baderi DE-13.</title>
        <authorList>
            <person name="Cheng M."/>
            <person name="Meng Q."/>
            <person name="Yang Y."/>
            <person name="Chu C."/>
            <person name="Yan X."/>
            <person name="He J."/>
            <person name="Li S."/>
        </authorList>
    </citation>
    <scope>NUCLEOTIDE SEQUENCE [LARGE SCALE GENOMIC DNA]</scope>
    <source>
        <strain evidence="1 2">DE-13</strain>
    </source>
</reference>
<gene>
    <name evidence="1" type="ORF">ATN00_11210</name>
</gene>
<evidence type="ECO:0000313" key="2">
    <source>
        <dbReference type="Proteomes" id="UP000056968"/>
    </source>
</evidence>
<evidence type="ECO:0000313" key="1">
    <source>
        <dbReference type="EMBL" id="ALR20781.1"/>
    </source>
</evidence>
<protein>
    <recommendedName>
        <fullName evidence="3">VOC domain-containing protein</fullName>
    </recommendedName>
</protein>
<keyword evidence="2" id="KW-1185">Reference proteome</keyword>
<dbReference type="AlphaFoldDB" id="A0A0S3EZB7"/>
<dbReference type="SUPFAM" id="SSF54593">
    <property type="entry name" value="Glyoxalase/Bleomycin resistance protein/Dihydroxybiphenyl dioxygenase"/>
    <property type="match status" value="1"/>
</dbReference>
<sequence length="279" mass="29830">MVPKFCRLAWRVNDMENFTSQMGELVGAQFFTPGFIAELYPDADFKVMFGEHGIEPIQPGAEGLAFGEDSGSLIEIAIDVANAEDVRAKLEGAGYQPTAISYLPVPAVNEYLFGSDFHGVPFLACTEGVNEEQIRSERPFDFLADAAPPKVACVTLVVKDADALAADLKSFHGMDFMESDPAGFARRALIGPHRVKLIEGPSALLDGVEGPLVSADIILSDVEAARARFEAAGYGVKHIRPLASGGNAYYFGPTVQGFPVTLYPASADAEILGLEVKPS</sequence>
<dbReference type="InterPro" id="IPR029068">
    <property type="entry name" value="Glyas_Bleomycin-R_OHBP_Dase"/>
</dbReference>
<accession>A0A0S3EZB7</accession>
<dbReference type="OrthoDB" id="9821503at2"/>
<dbReference type="KEGG" id="sbd:ATN00_11210"/>
<evidence type="ECO:0008006" key="3">
    <source>
        <dbReference type="Google" id="ProtNLM"/>
    </source>
</evidence>